<evidence type="ECO:0000313" key="6">
    <source>
        <dbReference type="Proteomes" id="UP000702544"/>
    </source>
</evidence>
<accession>A0AAE4ZA59</accession>
<keyword evidence="2 3" id="KW-0456">Lyase</keyword>
<organism evidence="5 6">
    <name type="scientific">Candidatus Kutchimonas denitrificans</name>
    <dbReference type="NCBI Taxonomy" id="3056748"/>
    <lineage>
        <taxon>Bacteria</taxon>
        <taxon>Pseudomonadati</taxon>
        <taxon>Gemmatimonadota</taxon>
        <taxon>Gemmatimonadia</taxon>
        <taxon>Candidatus Palauibacterales</taxon>
        <taxon>Candidatus Palauibacteraceae</taxon>
        <taxon>Candidatus Kutchimonas</taxon>
    </lineage>
</organism>
<comment type="pathway">
    <text evidence="3">Quinol/quinone metabolism; 1,4-dihydroxy-2-naphthoate biosynthesis; 1,4-dihydroxy-2-naphthoate from chorismate: step 3/7.</text>
</comment>
<dbReference type="EMBL" id="JAACAK010000002">
    <property type="protein sequence ID" value="NIR73600.1"/>
    <property type="molecule type" value="Genomic_DNA"/>
</dbReference>
<evidence type="ECO:0000256" key="1">
    <source>
        <dbReference type="ARBA" id="ARBA00022428"/>
    </source>
</evidence>
<comment type="similarity">
    <text evidence="3">Belongs to the AB hydrolase superfamily. MenH family.</text>
</comment>
<gene>
    <name evidence="3 5" type="primary">menH</name>
    <name evidence="5" type="ORF">GWO12_00570</name>
</gene>
<evidence type="ECO:0000259" key="4">
    <source>
        <dbReference type="Pfam" id="PF00561"/>
    </source>
</evidence>
<dbReference type="PRINTS" id="PR00412">
    <property type="entry name" value="EPOXHYDRLASE"/>
</dbReference>
<dbReference type="Proteomes" id="UP000702544">
    <property type="component" value="Unassembled WGS sequence"/>
</dbReference>
<name>A0AAE4ZA59_9BACT</name>
<dbReference type="InterPro" id="IPR029058">
    <property type="entry name" value="AB_hydrolase_fold"/>
</dbReference>
<comment type="pathway">
    <text evidence="3">Quinol/quinone metabolism; menaquinone biosynthesis.</text>
</comment>
<dbReference type="HAMAP" id="MF_01660">
    <property type="entry name" value="MenH"/>
    <property type="match status" value="1"/>
</dbReference>
<dbReference type="Pfam" id="PF00561">
    <property type="entry name" value="Abhydrolase_1"/>
    <property type="match status" value="1"/>
</dbReference>
<comment type="catalytic activity">
    <reaction evidence="3">
        <text>5-enolpyruvoyl-6-hydroxy-2-succinyl-cyclohex-3-ene-1-carboxylate = (1R,6R)-6-hydroxy-2-succinyl-cyclohexa-2,4-diene-1-carboxylate + pyruvate</text>
        <dbReference type="Rhea" id="RHEA:25597"/>
        <dbReference type="ChEBI" id="CHEBI:15361"/>
        <dbReference type="ChEBI" id="CHEBI:58689"/>
        <dbReference type="ChEBI" id="CHEBI:58818"/>
        <dbReference type="EC" id="4.2.99.20"/>
    </reaction>
</comment>
<comment type="caution">
    <text evidence="5">The sequence shown here is derived from an EMBL/GenBank/DDBJ whole genome shotgun (WGS) entry which is preliminary data.</text>
</comment>
<dbReference type="Gene3D" id="3.40.50.1820">
    <property type="entry name" value="alpha/beta hydrolase"/>
    <property type="match status" value="1"/>
</dbReference>
<dbReference type="PANTHER" id="PTHR42916">
    <property type="entry name" value="2-SUCCINYL-5-ENOLPYRUVYL-6-HYDROXY-3-CYCLOHEXENE-1-CARBOXYLATE SYNTHASE"/>
    <property type="match status" value="1"/>
</dbReference>
<comment type="function">
    <text evidence="3">Catalyzes a proton abstraction reaction that results in 2,5-elimination of pyruvate from 2-succinyl-5-enolpyruvyl-6-hydroxy-3-cyclohexene-1-carboxylate (SEPHCHC) and the formation of 2-succinyl-6-hydroxy-2,4-cyclohexadiene-1-carboxylate (SHCHC).</text>
</comment>
<dbReference type="GO" id="GO:0009234">
    <property type="term" value="P:menaquinone biosynthetic process"/>
    <property type="evidence" value="ECO:0007669"/>
    <property type="project" value="UniProtKB-UniRule"/>
</dbReference>
<dbReference type="SUPFAM" id="SSF53474">
    <property type="entry name" value="alpha/beta-Hydrolases"/>
    <property type="match status" value="1"/>
</dbReference>
<reference evidence="5 6" key="1">
    <citation type="submission" date="2020-01" db="EMBL/GenBank/DDBJ databases">
        <title>Genomes assembled from Gulf of Kutch pelagic sediment metagenomes.</title>
        <authorList>
            <person name="Chandrashekar M."/>
            <person name="Mahajan M.S."/>
            <person name="Dave K.J."/>
            <person name="Vatsa P."/>
            <person name="Nathani N.M."/>
        </authorList>
    </citation>
    <scope>NUCLEOTIDE SEQUENCE [LARGE SCALE GENOMIC DNA]</scope>
    <source>
        <strain evidence="5">KS3-K002</strain>
    </source>
</reference>
<dbReference type="InterPro" id="IPR022485">
    <property type="entry name" value="SHCHC_synthase_MenH"/>
</dbReference>
<comment type="subunit">
    <text evidence="3">Monomer.</text>
</comment>
<evidence type="ECO:0000313" key="5">
    <source>
        <dbReference type="EMBL" id="NIR73600.1"/>
    </source>
</evidence>
<evidence type="ECO:0000256" key="3">
    <source>
        <dbReference type="HAMAP-Rule" id="MF_01660"/>
    </source>
</evidence>
<protein>
    <recommendedName>
        <fullName evidence="3">Putative 2-succinyl-6-hydroxy-2,4-cyclohexadiene-1-carboxylate synthase</fullName>
        <shortName evidence="3">SHCHC synthase</shortName>
        <ecNumber evidence="3">4.2.99.20</ecNumber>
    </recommendedName>
</protein>
<dbReference type="NCBIfam" id="TIGR03695">
    <property type="entry name" value="menH_SHCHC"/>
    <property type="match status" value="1"/>
</dbReference>
<dbReference type="EC" id="4.2.99.20" evidence="3"/>
<dbReference type="GO" id="GO:0070205">
    <property type="term" value="F:2-succinyl-6-hydroxy-2,4-cyclohexadiene-1-carboxylate synthase activity"/>
    <property type="evidence" value="ECO:0007669"/>
    <property type="project" value="UniProtKB-UniRule"/>
</dbReference>
<evidence type="ECO:0000256" key="2">
    <source>
        <dbReference type="ARBA" id="ARBA00023239"/>
    </source>
</evidence>
<dbReference type="InterPro" id="IPR000073">
    <property type="entry name" value="AB_hydrolase_1"/>
</dbReference>
<dbReference type="PANTHER" id="PTHR42916:SF1">
    <property type="entry name" value="PROTEIN PHYLLO, CHLOROPLASTIC"/>
    <property type="match status" value="1"/>
</dbReference>
<sequence length="258" mass="27770">MNETPLVLVHGFLGDADDWSEIVPPLSRDRPCIAVDLPGHGTGPEPPPPSAGAFDAVVRELASRLERQGLSRFDLLGYSMGGRLAFGLVCRFSSRVRRGVAIGASPGLPDEAARAARRGLDESRARQLEEVGLERFLDEWYSQPLFRSLTRSSAFASLLERRRRGNAAALAAMLRALSPARQPYLGDALARTKVPLLLIAGSRDTKYVEGNAALAGSSPRIRAVAVPDAGHSVHIERPAELARIVASFLDETEEGNDG</sequence>
<feature type="domain" description="AB hydrolase-1" evidence="4">
    <location>
        <begin position="5"/>
        <end position="238"/>
    </location>
</feature>
<proteinExistence type="inferred from homology"/>
<dbReference type="AlphaFoldDB" id="A0AAE4ZA59"/>
<keyword evidence="1 3" id="KW-0474">Menaquinone biosynthesis</keyword>
<dbReference type="InterPro" id="IPR000639">
    <property type="entry name" value="Epox_hydrolase-like"/>
</dbReference>